<evidence type="ECO:0000256" key="5">
    <source>
        <dbReference type="ARBA" id="ARBA00023136"/>
    </source>
</evidence>
<comment type="caution">
    <text evidence="7">The sequence shown here is derived from an EMBL/GenBank/DDBJ whole genome shotgun (WGS) entry which is preliminary data.</text>
</comment>
<dbReference type="AlphaFoldDB" id="A0A364MXF3"/>
<feature type="transmembrane region" description="Helical" evidence="6">
    <location>
        <begin position="117"/>
        <end position="140"/>
    </location>
</feature>
<proteinExistence type="inferred from homology"/>
<evidence type="ECO:0000256" key="2">
    <source>
        <dbReference type="ARBA" id="ARBA00006824"/>
    </source>
</evidence>
<dbReference type="PANTHER" id="PTHR11266:SF80">
    <property type="entry name" value="PEROXISOMAL MEMBRANE PROTEIN 2"/>
    <property type="match status" value="1"/>
</dbReference>
<keyword evidence="8" id="KW-1185">Reference proteome</keyword>
<gene>
    <name evidence="7" type="ORF">DDE83_006923</name>
</gene>
<evidence type="ECO:0000256" key="6">
    <source>
        <dbReference type="RuleBase" id="RU363053"/>
    </source>
</evidence>
<keyword evidence="3 6" id="KW-0812">Transmembrane</keyword>
<dbReference type="Proteomes" id="UP000249619">
    <property type="component" value="Unassembled WGS sequence"/>
</dbReference>
<evidence type="ECO:0000313" key="8">
    <source>
        <dbReference type="Proteomes" id="UP000249619"/>
    </source>
</evidence>
<evidence type="ECO:0000256" key="4">
    <source>
        <dbReference type="ARBA" id="ARBA00022989"/>
    </source>
</evidence>
<dbReference type="Pfam" id="PF04117">
    <property type="entry name" value="Mpv17_PMP22"/>
    <property type="match status" value="1"/>
</dbReference>
<dbReference type="GO" id="GO:0005778">
    <property type="term" value="C:peroxisomal membrane"/>
    <property type="evidence" value="ECO:0007669"/>
    <property type="project" value="TreeGrafter"/>
</dbReference>
<dbReference type="STRING" id="183478.A0A364MXF3"/>
<comment type="similarity">
    <text evidence="2 6">Belongs to the peroxisomal membrane protein PXMP2/4 family.</text>
</comment>
<dbReference type="PANTHER" id="PTHR11266">
    <property type="entry name" value="PEROXISOMAL MEMBRANE PROTEIN 2, PXMP2 MPV17"/>
    <property type="match status" value="1"/>
</dbReference>
<name>A0A364MXF3_STELY</name>
<evidence type="ECO:0000313" key="7">
    <source>
        <dbReference type="EMBL" id="RAR06437.1"/>
    </source>
</evidence>
<protein>
    <submittedName>
        <fullName evidence="7">Integral membrane protein</fullName>
    </submittedName>
</protein>
<organism evidence="7 8">
    <name type="scientific">Stemphylium lycopersici</name>
    <name type="common">Tomato gray leaf spot disease fungus</name>
    <name type="synonym">Thyrospora lycopersici</name>
    <dbReference type="NCBI Taxonomy" id="183478"/>
    <lineage>
        <taxon>Eukaryota</taxon>
        <taxon>Fungi</taxon>
        <taxon>Dikarya</taxon>
        <taxon>Ascomycota</taxon>
        <taxon>Pezizomycotina</taxon>
        <taxon>Dothideomycetes</taxon>
        <taxon>Pleosporomycetidae</taxon>
        <taxon>Pleosporales</taxon>
        <taxon>Pleosporineae</taxon>
        <taxon>Pleosporaceae</taxon>
        <taxon>Stemphylium</taxon>
    </lineage>
</organism>
<feature type="transmembrane region" description="Helical" evidence="6">
    <location>
        <begin position="40"/>
        <end position="58"/>
    </location>
</feature>
<sequence>MKLPPIATACLSALAIDSCSNIIAQRLKAWNESKPFVFDRVLFTQFAIMVVLTAPINYHWQNWLERAFPGWKTEKQTRAVGEGEEEKGIMLKEDGEGRGIVEEEVRVRNWWNIFRKWFTDCITMGALLNQSMFLILIGIMKGKTMGMIGQDFRNRLTPQQELFGLIFDSYKVWPIANFFSTTFIPVERRIVFLSFCGLLWNIYLSLVAARL</sequence>
<comment type="subcellular location">
    <subcellularLocation>
        <location evidence="1">Membrane</location>
        <topology evidence="1">Multi-pass membrane protein</topology>
    </subcellularLocation>
</comment>
<keyword evidence="5 6" id="KW-0472">Membrane</keyword>
<reference evidence="8" key="1">
    <citation type="submission" date="2018-05" db="EMBL/GenBank/DDBJ databases">
        <title>Draft genome sequence of Stemphylium lycopersici strain CIDEFI 213.</title>
        <authorList>
            <person name="Medina R."/>
            <person name="Franco M.E.E."/>
            <person name="Lucentini C.G."/>
            <person name="Saparrat M.C.N."/>
            <person name="Balatti P.A."/>
        </authorList>
    </citation>
    <scope>NUCLEOTIDE SEQUENCE [LARGE SCALE GENOMIC DNA]</scope>
    <source>
        <strain evidence="8">CIDEFI 213</strain>
    </source>
</reference>
<evidence type="ECO:0000256" key="3">
    <source>
        <dbReference type="ARBA" id="ARBA00022692"/>
    </source>
</evidence>
<dbReference type="OrthoDB" id="10267969at2759"/>
<evidence type="ECO:0000256" key="1">
    <source>
        <dbReference type="ARBA" id="ARBA00004141"/>
    </source>
</evidence>
<accession>A0A364MXF3</accession>
<feature type="transmembrane region" description="Helical" evidence="6">
    <location>
        <begin position="190"/>
        <end position="209"/>
    </location>
</feature>
<dbReference type="EMBL" id="QGDH01000115">
    <property type="protein sequence ID" value="RAR06437.1"/>
    <property type="molecule type" value="Genomic_DNA"/>
</dbReference>
<keyword evidence="4 6" id="KW-1133">Transmembrane helix</keyword>
<dbReference type="InterPro" id="IPR007248">
    <property type="entry name" value="Mpv17_PMP22"/>
</dbReference>